<dbReference type="GO" id="GO:0006355">
    <property type="term" value="P:regulation of DNA-templated transcription"/>
    <property type="evidence" value="ECO:0007669"/>
    <property type="project" value="TreeGrafter"/>
</dbReference>
<dbReference type="PANTHER" id="PTHR30118">
    <property type="entry name" value="HTH-TYPE TRANSCRIPTIONAL REGULATOR LEUO-RELATED"/>
    <property type="match status" value="1"/>
</dbReference>
<keyword evidence="3" id="KW-0238">DNA-binding</keyword>
<dbReference type="Pfam" id="PF03466">
    <property type="entry name" value="LysR_substrate"/>
    <property type="match status" value="1"/>
</dbReference>
<protein>
    <submittedName>
        <fullName evidence="6">LysR family transcriptional regulator</fullName>
    </submittedName>
</protein>
<evidence type="ECO:0000256" key="3">
    <source>
        <dbReference type="ARBA" id="ARBA00023125"/>
    </source>
</evidence>
<accession>A0A378F3G4</accession>
<evidence type="ECO:0000256" key="4">
    <source>
        <dbReference type="ARBA" id="ARBA00023163"/>
    </source>
</evidence>
<comment type="similarity">
    <text evidence="1">Belongs to the LysR transcriptional regulatory family.</text>
</comment>
<dbReference type="PANTHER" id="PTHR30118:SF15">
    <property type="entry name" value="TRANSCRIPTIONAL REGULATORY PROTEIN"/>
    <property type="match status" value="1"/>
</dbReference>
<keyword evidence="4" id="KW-0804">Transcription</keyword>
<dbReference type="EMBL" id="UGNC01000004">
    <property type="protein sequence ID" value="STW38927.1"/>
    <property type="molecule type" value="Genomic_DNA"/>
</dbReference>
<evidence type="ECO:0000313" key="6">
    <source>
        <dbReference type="EMBL" id="STW38927.1"/>
    </source>
</evidence>
<dbReference type="InterPro" id="IPR050389">
    <property type="entry name" value="LysR-type_TF"/>
</dbReference>
<organism evidence="6 7">
    <name type="scientific">Klebsiella pneumoniae</name>
    <dbReference type="NCBI Taxonomy" id="573"/>
    <lineage>
        <taxon>Bacteria</taxon>
        <taxon>Pseudomonadati</taxon>
        <taxon>Pseudomonadota</taxon>
        <taxon>Gammaproteobacteria</taxon>
        <taxon>Enterobacterales</taxon>
        <taxon>Enterobacteriaceae</taxon>
        <taxon>Klebsiella/Raoultella group</taxon>
        <taxon>Klebsiella</taxon>
        <taxon>Klebsiella pneumoniae complex</taxon>
    </lineage>
</organism>
<feature type="domain" description="LysR substrate-binding" evidence="5">
    <location>
        <begin position="1"/>
        <end position="78"/>
    </location>
</feature>
<proteinExistence type="inferred from homology"/>
<dbReference type="Proteomes" id="UP000255167">
    <property type="component" value="Unassembled WGS sequence"/>
</dbReference>
<evidence type="ECO:0000313" key="7">
    <source>
        <dbReference type="Proteomes" id="UP000255167"/>
    </source>
</evidence>
<dbReference type="Gene3D" id="3.40.190.10">
    <property type="entry name" value="Periplasmic binding protein-like II"/>
    <property type="match status" value="2"/>
</dbReference>
<dbReference type="GO" id="GO:0003677">
    <property type="term" value="F:DNA binding"/>
    <property type="evidence" value="ECO:0007669"/>
    <property type="project" value="UniProtKB-KW"/>
</dbReference>
<dbReference type="InterPro" id="IPR005119">
    <property type="entry name" value="LysR_subst-bd"/>
</dbReference>
<sequence>MPPLLPGLMQEAPGVSLQSIAADPFQVRQLLEEERIDVAVSVNKQSRGEIVSEPVMSMGVTTLWSPQQIPCRGPLSVSGLCRLGTCDGGLSRNRPPVKLTASSPARGSRGACALPRQNFSTFPLLLTTLPLFATVPQGLAQRWQAQYALRADAPPVAYPEFTLCILRHKRRAQDPALNWLVAKLKQAMRGQ</sequence>
<dbReference type="AlphaFoldDB" id="A0A378F3G4"/>
<evidence type="ECO:0000256" key="1">
    <source>
        <dbReference type="ARBA" id="ARBA00009437"/>
    </source>
</evidence>
<keyword evidence="2" id="KW-0805">Transcription regulation</keyword>
<name>A0A378F3G4_KLEPN</name>
<dbReference type="SUPFAM" id="SSF53850">
    <property type="entry name" value="Periplasmic binding protein-like II"/>
    <property type="match status" value="1"/>
</dbReference>
<reference evidence="6 7" key="1">
    <citation type="submission" date="2018-06" db="EMBL/GenBank/DDBJ databases">
        <authorList>
            <consortium name="Pathogen Informatics"/>
            <person name="Doyle S."/>
        </authorList>
    </citation>
    <scope>NUCLEOTIDE SEQUENCE [LARGE SCALE GENOMIC DNA]</scope>
    <source>
        <strain evidence="6 7">NCTC9617</strain>
    </source>
</reference>
<gene>
    <name evidence="6" type="ORF">NCTC9617_00446</name>
</gene>
<evidence type="ECO:0000256" key="2">
    <source>
        <dbReference type="ARBA" id="ARBA00023015"/>
    </source>
</evidence>
<evidence type="ECO:0000259" key="5">
    <source>
        <dbReference type="Pfam" id="PF03466"/>
    </source>
</evidence>